<evidence type="ECO:0008006" key="4">
    <source>
        <dbReference type="Google" id="ProtNLM"/>
    </source>
</evidence>
<organism evidence="2 3">
    <name type="scientific">Methanocorpusculum petauri</name>
    <dbReference type="NCBI Taxonomy" id="3002863"/>
    <lineage>
        <taxon>Archaea</taxon>
        <taxon>Methanobacteriati</taxon>
        <taxon>Methanobacteriota</taxon>
        <taxon>Stenosarchaea group</taxon>
        <taxon>Methanomicrobia</taxon>
        <taxon>Methanomicrobiales</taxon>
        <taxon>Methanocorpusculaceae</taxon>
        <taxon>Methanocorpusculum</taxon>
    </lineage>
</organism>
<keyword evidence="1" id="KW-0472">Membrane</keyword>
<sequence length="577" mass="60356">MTEAKQGIIRSLFVRVGMVDAVTGPLMASNNAVNQYVGHAKAAEQQTVKLSATTVTAAEAQLQLETAAGKSAAQIELEKRAMEQAKREADQFRSSLMAVGAALTAVGVAGALYFSSQSREFATYSGGYGILSRNVGEDTDRLLQQMKEATGGTVAAVDMVKSANRAIAFGIEAETLPQLAEIAEAAARIQGGDTTAMFNDIVTGIARQSQMILDNLGIVVSVGEANQMYAESLGVAVDALTEEQQVSAMLYAVLEKSNVLLDMAGEKQKSLGSSIQASTAAVKDMNVAIAGGAAPAMQVWYDSVTALANAVSGLPEPVLGVIGVVGAAGTAVMGLTGSIALQIVAVNMLLPSIYRVIYGFGSILSASIAATGGITGLTASLSAGAITAWAFMAPFIPLIAVIGAIIGACWLLWDVAQNGWDDSVLGKFLNWLGGGILPYLQAGFTGLSDAVQGFVEWVTSLPETIKNTWDTVTNHPLWPFVEWAFRLSNPVGWGITLAQAATGTLENPLERMQQSVQTLTEISNSSSSTALHETYNITINPQSLSPDELDAIIDEASKKGARAADVQLLRRVRASMG</sequence>
<keyword evidence="3" id="KW-1185">Reference proteome</keyword>
<dbReference type="EMBL" id="JAPTGB010000003">
    <property type="protein sequence ID" value="MCZ0859966.1"/>
    <property type="molecule type" value="Genomic_DNA"/>
</dbReference>
<reference evidence="2" key="1">
    <citation type="submission" date="2022-12" db="EMBL/GenBank/DDBJ databases">
        <title>Isolation and characterisation of novel Methanocorpusculum spp. from native Australian herbivores indicates the genus is ancestrally host-associated.</title>
        <authorList>
            <person name="Volmer J.G."/>
            <person name="Soo R.M."/>
            <person name="Evans P.N."/>
            <person name="Hoedt E.C."/>
            <person name="Astorga Alsina A.L."/>
            <person name="Woodcroft B.J."/>
            <person name="Tyson G.W."/>
            <person name="Hugenholtz P."/>
            <person name="Morrison M."/>
        </authorList>
    </citation>
    <scope>NUCLEOTIDE SEQUENCE</scope>
    <source>
        <strain evidence="2">MG</strain>
    </source>
</reference>
<evidence type="ECO:0000313" key="2">
    <source>
        <dbReference type="EMBL" id="MCZ0859966.1"/>
    </source>
</evidence>
<dbReference type="RefSeq" id="WP_268924190.1">
    <property type="nucleotide sequence ID" value="NZ_JAPTGB010000003.1"/>
</dbReference>
<keyword evidence="1" id="KW-1133">Transmembrane helix</keyword>
<feature type="transmembrane region" description="Helical" evidence="1">
    <location>
        <begin position="356"/>
        <end position="377"/>
    </location>
</feature>
<protein>
    <recommendedName>
        <fullName evidence="4">Phage tail tape measure protein</fullName>
    </recommendedName>
</protein>
<keyword evidence="1" id="KW-0812">Transmembrane</keyword>
<gene>
    <name evidence="2" type="ORF">O0S10_01825</name>
</gene>
<evidence type="ECO:0000313" key="3">
    <source>
        <dbReference type="Proteomes" id="UP001141422"/>
    </source>
</evidence>
<feature type="transmembrane region" description="Helical" evidence="1">
    <location>
        <begin position="318"/>
        <end position="344"/>
    </location>
</feature>
<name>A0ABT4IEG2_9EURY</name>
<accession>A0ABT4IEG2</accession>
<feature type="transmembrane region" description="Helical" evidence="1">
    <location>
        <begin position="96"/>
        <end position="114"/>
    </location>
</feature>
<proteinExistence type="predicted"/>
<evidence type="ECO:0000256" key="1">
    <source>
        <dbReference type="SAM" id="Phobius"/>
    </source>
</evidence>
<feature type="transmembrane region" description="Helical" evidence="1">
    <location>
        <begin position="389"/>
        <end position="413"/>
    </location>
</feature>
<dbReference type="Proteomes" id="UP001141422">
    <property type="component" value="Unassembled WGS sequence"/>
</dbReference>
<comment type="caution">
    <text evidence="2">The sequence shown here is derived from an EMBL/GenBank/DDBJ whole genome shotgun (WGS) entry which is preliminary data.</text>
</comment>